<reference evidence="2 3" key="1">
    <citation type="submission" date="2019-07" db="EMBL/GenBank/DDBJ databases">
        <title>Draft genome assembly of a fouling barnacle, Amphibalanus amphitrite (Darwin, 1854): The first reference genome for Thecostraca.</title>
        <authorList>
            <person name="Kim W."/>
        </authorList>
    </citation>
    <scope>NUCLEOTIDE SEQUENCE [LARGE SCALE GENOMIC DNA]</scope>
    <source>
        <strain evidence="2">SNU_AA5</strain>
        <tissue evidence="2">Soma without cirri and trophi</tissue>
    </source>
</reference>
<dbReference type="AlphaFoldDB" id="A0A6A4W1G5"/>
<protein>
    <recommendedName>
        <fullName evidence="1">SGNH hydrolase-type esterase domain-containing protein</fullName>
    </recommendedName>
</protein>
<dbReference type="Pfam" id="PF13472">
    <property type="entry name" value="Lipase_GDSL_2"/>
    <property type="match status" value="1"/>
</dbReference>
<dbReference type="EMBL" id="VIIS01001479">
    <property type="protein sequence ID" value="KAF0297584.1"/>
    <property type="molecule type" value="Genomic_DNA"/>
</dbReference>
<proteinExistence type="predicted"/>
<sequence length="175" mass="19261">MQLIIGDSFAFWAARRCTLGEAVRAEGWRGACISSDGFRRWAVATVRRLEPAQVVLLVGSNDLAAPQFSIRLLVGYYEELTMGMLAAGAGRVVVMPLPPRTRLRARDVSVAVYRRRRRLANQVLRRQFSRTSANPVVTFGPFVFSVDFLGPDGVHPSAAGWQALAEALTSMARIV</sequence>
<evidence type="ECO:0000313" key="3">
    <source>
        <dbReference type="Proteomes" id="UP000440578"/>
    </source>
</evidence>
<organism evidence="2 3">
    <name type="scientific">Amphibalanus amphitrite</name>
    <name type="common">Striped barnacle</name>
    <name type="synonym">Balanus amphitrite</name>
    <dbReference type="NCBI Taxonomy" id="1232801"/>
    <lineage>
        <taxon>Eukaryota</taxon>
        <taxon>Metazoa</taxon>
        <taxon>Ecdysozoa</taxon>
        <taxon>Arthropoda</taxon>
        <taxon>Crustacea</taxon>
        <taxon>Multicrustacea</taxon>
        <taxon>Cirripedia</taxon>
        <taxon>Thoracica</taxon>
        <taxon>Thoracicalcarea</taxon>
        <taxon>Balanomorpha</taxon>
        <taxon>Balanoidea</taxon>
        <taxon>Balanidae</taxon>
        <taxon>Amphibalaninae</taxon>
        <taxon>Amphibalanus</taxon>
    </lineage>
</organism>
<name>A0A6A4W1G5_AMPAM</name>
<gene>
    <name evidence="2" type="ORF">FJT64_004928</name>
</gene>
<feature type="domain" description="SGNH hydrolase-type esterase" evidence="1">
    <location>
        <begin position="18"/>
        <end position="162"/>
    </location>
</feature>
<accession>A0A6A4W1G5</accession>
<dbReference type="Gene3D" id="3.40.50.1110">
    <property type="entry name" value="SGNH hydrolase"/>
    <property type="match status" value="1"/>
</dbReference>
<dbReference type="Proteomes" id="UP000440578">
    <property type="component" value="Unassembled WGS sequence"/>
</dbReference>
<comment type="caution">
    <text evidence="2">The sequence shown here is derived from an EMBL/GenBank/DDBJ whole genome shotgun (WGS) entry which is preliminary data.</text>
</comment>
<dbReference type="InterPro" id="IPR036514">
    <property type="entry name" value="SGNH_hydro_sf"/>
</dbReference>
<evidence type="ECO:0000313" key="2">
    <source>
        <dbReference type="EMBL" id="KAF0297584.1"/>
    </source>
</evidence>
<keyword evidence="3" id="KW-1185">Reference proteome</keyword>
<dbReference type="CDD" id="cd00229">
    <property type="entry name" value="SGNH_hydrolase"/>
    <property type="match status" value="1"/>
</dbReference>
<dbReference type="InterPro" id="IPR013830">
    <property type="entry name" value="SGNH_hydro"/>
</dbReference>
<dbReference type="SUPFAM" id="SSF52266">
    <property type="entry name" value="SGNH hydrolase"/>
    <property type="match status" value="1"/>
</dbReference>
<evidence type="ECO:0000259" key="1">
    <source>
        <dbReference type="Pfam" id="PF13472"/>
    </source>
</evidence>